<dbReference type="PROSITE" id="PS50948">
    <property type="entry name" value="PAN"/>
    <property type="match status" value="2"/>
</dbReference>
<name>A0AA36GEQ7_CYLNA</name>
<dbReference type="CDD" id="cd01099">
    <property type="entry name" value="PAN_AP_HGF"/>
    <property type="match status" value="1"/>
</dbReference>
<feature type="domain" description="Apple" evidence="3">
    <location>
        <begin position="39"/>
        <end position="125"/>
    </location>
</feature>
<dbReference type="Pfam" id="PF25272">
    <property type="entry name" value="VERL_C"/>
    <property type="match status" value="1"/>
</dbReference>
<keyword evidence="1" id="KW-0472">Membrane</keyword>
<dbReference type="PANTHER" id="PTHR47327:SF1">
    <property type="entry name" value="RE15579P"/>
    <property type="match status" value="1"/>
</dbReference>
<sequence length="686" mass="77531">MALFSLFIAIVLNEHSCVSLHVADFQGLIEANKVLTKRCLTGISPGKVVRLYKDSFLDYPFEKMTQALDEYDCLRMCLMETDPPCKSINFFAASNECLLNNANSFNTSILDGDDSNPVSYMEIQQVKGKFWQPQIAIEKKKCKNSFHMIPWNEMVLRGEAQLLNVAGGHAKCLKMCNDCDYVVYNEYYSECFLIYYDHYGQKFNFITDDYQNAMCFISSQKEPYEKLVEKYCVGFEETNVGLLFEESSKCQKPKGSVIVVDSIELGDCMQLCLTHPTKSCEAVSYYPDRKCLLLSGADTNRDSNLNISLECRHYKLNAMKFTGISKKKGGIKQKLRLENELNRAKAHGVSSRKEENFKKNSFTQSGIDLNVETFCNYDSIVVKINAPVPVFGKVFPRNAYKNCSVAINGTKAELRMPLHTSECSLTKNGLVYENVIVVKQNSLSELPVITEYDHLYRISCDYTQHATKIAATSILQLRNTDYNTVAPPGKVRHSPMKMELASKLKKETKTVILGQSVDLKIEDTDNLIGTNFTVSKCVAKDAKGEDKITIIEDGCPTAAAREYIIRGSIEKGAKGFSIPLRAFRFKNGDGVKITCQLHACVEECVQRPCSRKTRKRRYLPHEPVSQENGEEVEISLIVNDETSPKEQFCVTRTGLISFSTIASFTLFLQFLVLLRLQHIQKTRKSL</sequence>
<evidence type="ECO:0000313" key="5">
    <source>
        <dbReference type="EMBL" id="CAJ0588248.1"/>
    </source>
</evidence>
<dbReference type="AlphaFoldDB" id="A0AA36GEQ7"/>
<evidence type="ECO:0000256" key="2">
    <source>
        <dbReference type="SAM" id="SignalP"/>
    </source>
</evidence>
<feature type="domain" description="Apple" evidence="3">
    <location>
        <begin position="232"/>
        <end position="318"/>
    </location>
</feature>
<dbReference type="PANTHER" id="PTHR47327">
    <property type="entry name" value="FI18240P1-RELATED"/>
    <property type="match status" value="1"/>
</dbReference>
<dbReference type="EMBL" id="CATQJL010000001">
    <property type="protein sequence ID" value="CAJ0588248.1"/>
    <property type="molecule type" value="Genomic_DNA"/>
</dbReference>
<dbReference type="InterPro" id="IPR001507">
    <property type="entry name" value="ZP_dom"/>
</dbReference>
<evidence type="ECO:0000313" key="6">
    <source>
        <dbReference type="Proteomes" id="UP001176961"/>
    </source>
</evidence>
<dbReference type="GO" id="GO:0009653">
    <property type="term" value="P:anatomical structure morphogenesis"/>
    <property type="evidence" value="ECO:0007669"/>
    <property type="project" value="TreeGrafter"/>
</dbReference>
<reference evidence="5" key="1">
    <citation type="submission" date="2023-07" db="EMBL/GenBank/DDBJ databases">
        <authorList>
            <consortium name="CYATHOMIX"/>
        </authorList>
    </citation>
    <scope>NUCLEOTIDE SEQUENCE</scope>
    <source>
        <strain evidence="5">N/A</strain>
    </source>
</reference>
<comment type="caution">
    <text evidence="5">The sequence shown here is derived from an EMBL/GenBank/DDBJ whole genome shotgun (WGS) entry which is preliminary data.</text>
</comment>
<keyword evidence="1" id="KW-1133">Transmembrane helix</keyword>
<feature type="signal peptide" evidence="2">
    <location>
        <begin position="1"/>
        <end position="19"/>
    </location>
</feature>
<keyword evidence="1" id="KW-0812">Transmembrane</keyword>
<dbReference type="SMART" id="SM00241">
    <property type="entry name" value="ZP"/>
    <property type="match status" value="1"/>
</dbReference>
<dbReference type="InterPro" id="IPR003609">
    <property type="entry name" value="Pan_app"/>
</dbReference>
<dbReference type="Gene3D" id="2.60.40.4100">
    <property type="entry name" value="Zona pellucida, ZP-C domain"/>
    <property type="match status" value="1"/>
</dbReference>
<keyword evidence="2" id="KW-0732">Signal</keyword>
<dbReference type="Pfam" id="PF00024">
    <property type="entry name" value="PAN_1"/>
    <property type="match status" value="2"/>
</dbReference>
<dbReference type="InterPro" id="IPR057371">
    <property type="entry name" value="VERL_C"/>
</dbReference>
<feature type="transmembrane region" description="Helical" evidence="1">
    <location>
        <begin position="655"/>
        <end position="676"/>
    </location>
</feature>
<evidence type="ECO:0000259" key="4">
    <source>
        <dbReference type="PROSITE" id="PS51034"/>
    </source>
</evidence>
<evidence type="ECO:0000256" key="1">
    <source>
        <dbReference type="SAM" id="Phobius"/>
    </source>
</evidence>
<dbReference type="InterPro" id="IPR052774">
    <property type="entry name" value="Celegans_DevNeuronal_Protein"/>
</dbReference>
<feature type="chain" id="PRO_5041322686" evidence="2">
    <location>
        <begin position="20"/>
        <end position="686"/>
    </location>
</feature>
<gene>
    <name evidence="5" type="ORF">CYNAS_LOCUS231</name>
</gene>
<dbReference type="Gene3D" id="3.50.4.10">
    <property type="entry name" value="Hepatocyte Growth Factor"/>
    <property type="match status" value="1"/>
</dbReference>
<dbReference type="SMART" id="SM00473">
    <property type="entry name" value="PAN_AP"/>
    <property type="match status" value="2"/>
</dbReference>
<evidence type="ECO:0000259" key="3">
    <source>
        <dbReference type="PROSITE" id="PS50948"/>
    </source>
</evidence>
<organism evidence="5 6">
    <name type="scientific">Cylicocyclus nassatus</name>
    <name type="common">Nematode worm</name>
    <dbReference type="NCBI Taxonomy" id="53992"/>
    <lineage>
        <taxon>Eukaryota</taxon>
        <taxon>Metazoa</taxon>
        <taxon>Ecdysozoa</taxon>
        <taxon>Nematoda</taxon>
        <taxon>Chromadorea</taxon>
        <taxon>Rhabditida</taxon>
        <taxon>Rhabditina</taxon>
        <taxon>Rhabditomorpha</taxon>
        <taxon>Strongyloidea</taxon>
        <taxon>Strongylidae</taxon>
        <taxon>Cylicocyclus</taxon>
    </lineage>
</organism>
<dbReference type="Proteomes" id="UP001176961">
    <property type="component" value="Unassembled WGS sequence"/>
</dbReference>
<dbReference type="SUPFAM" id="SSF57414">
    <property type="entry name" value="Hairpin loop containing domain-like"/>
    <property type="match status" value="1"/>
</dbReference>
<feature type="domain" description="ZP" evidence="4">
    <location>
        <begin position="374"/>
        <end position="616"/>
    </location>
</feature>
<protein>
    <submittedName>
        <fullName evidence="5">Uncharacterized protein</fullName>
    </submittedName>
</protein>
<dbReference type="InterPro" id="IPR042235">
    <property type="entry name" value="ZP-C_dom"/>
</dbReference>
<accession>A0AA36GEQ7</accession>
<keyword evidence="6" id="KW-1185">Reference proteome</keyword>
<proteinExistence type="predicted"/>
<dbReference type="PROSITE" id="PS51034">
    <property type="entry name" value="ZP_2"/>
    <property type="match status" value="1"/>
</dbReference>